<dbReference type="SUPFAM" id="SSF46785">
    <property type="entry name" value="Winged helix' DNA-binding domain"/>
    <property type="match status" value="1"/>
</dbReference>
<evidence type="ECO:0000256" key="1">
    <source>
        <dbReference type="ARBA" id="ARBA00009437"/>
    </source>
</evidence>
<keyword evidence="4" id="KW-0804">Transcription</keyword>
<keyword evidence="7" id="KW-1185">Reference proteome</keyword>
<dbReference type="Gene3D" id="3.40.190.290">
    <property type="match status" value="1"/>
</dbReference>
<dbReference type="Proteomes" id="UP000549457">
    <property type="component" value="Unassembled WGS sequence"/>
</dbReference>
<reference evidence="6 7" key="1">
    <citation type="submission" date="2020-08" db="EMBL/GenBank/DDBJ databases">
        <title>Genomic Encyclopedia of Type Strains, Phase IV (KMG-IV): sequencing the most valuable type-strain genomes for metagenomic binning, comparative biology and taxonomic classification.</title>
        <authorList>
            <person name="Goeker M."/>
        </authorList>
    </citation>
    <scope>NUCLEOTIDE SEQUENCE [LARGE SCALE GENOMIC DNA]</scope>
    <source>
        <strain evidence="6 7">DSM 101730</strain>
    </source>
</reference>
<dbReference type="SUPFAM" id="SSF53850">
    <property type="entry name" value="Periplasmic binding protein-like II"/>
    <property type="match status" value="1"/>
</dbReference>
<dbReference type="PROSITE" id="PS50931">
    <property type="entry name" value="HTH_LYSR"/>
    <property type="match status" value="1"/>
</dbReference>
<gene>
    <name evidence="6" type="ORF">HNP73_003797</name>
</gene>
<dbReference type="PRINTS" id="PR00039">
    <property type="entry name" value="HTHLYSR"/>
</dbReference>
<dbReference type="InterPro" id="IPR005119">
    <property type="entry name" value="LysR_subst-bd"/>
</dbReference>
<sequence>MNVTVRQLRAFLAVADLRHFRRAADRLSLSQSAVSMLVSTLEAEVGQRLFDRHNRMVTLTAAGQEFLPQAQRIVEELEAAVSGMRAKASLRRGSVTVAASIVLAATYLPPVVAAFRARWPAIEVRVRDMPEEEIRPAITSHAVDLAIGTISGDEPDIAATPLLTDRLVVICRSDHRFAVQPSIRWAELAGEPLIGLAKGNPLRSIVDRTLAVAAPTATATFAVRFSTTAISMVGAGLGVAVLPENTSQLAPQVRVTAVPLTDPVVSRDASLLSHRHRTLSTAAAAMRSAILAAPRTRIASRRPEDC</sequence>
<accession>A0A840SXA4</accession>
<dbReference type="RefSeq" id="WP_184153543.1">
    <property type="nucleotide sequence ID" value="NZ_JACHFM010000004.1"/>
</dbReference>
<dbReference type="EMBL" id="JACHFM010000004">
    <property type="protein sequence ID" value="MBB5223843.1"/>
    <property type="molecule type" value="Genomic_DNA"/>
</dbReference>
<dbReference type="GO" id="GO:0005829">
    <property type="term" value="C:cytosol"/>
    <property type="evidence" value="ECO:0007669"/>
    <property type="project" value="TreeGrafter"/>
</dbReference>
<dbReference type="CDD" id="cd08440">
    <property type="entry name" value="PBP2_LTTR_like_4"/>
    <property type="match status" value="1"/>
</dbReference>
<keyword evidence="2" id="KW-0805">Transcription regulation</keyword>
<comment type="similarity">
    <text evidence="1">Belongs to the LysR transcriptional regulatory family.</text>
</comment>
<dbReference type="PANTHER" id="PTHR30419:SF8">
    <property type="entry name" value="NITROGEN ASSIMILATION TRANSCRIPTIONAL ACTIVATOR-RELATED"/>
    <property type="match status" value="1"/>
</dbReference>
<keyword evidence="3 6" id="KW-0238">DNA-binding</keyword>
<proteinExistence type="inferred from homology"/>
<evidence type="ECO:0000313" key="6">
    <source>
        <dbReference type="EMBL" id="MBB5223843.1"/>
    </source>
</evidence>
<dbReference type="InterPro" id="IPR036390">
    <property type="entry name" value="WH_DNA-bd_sf"/>
</dbReference>
<dbReference type="FunFam" id="1.10.10.10:FF:000001">
    <property type="entry name" value="LysR family transcriptional regulator"/>
    <property type="match status" value="1"/>
</dbReference>
<dbReference type="InterPro" id="IPR036388">
    <property type="entry name" value="WH-like_DNA-bd_sf"/>
</dbReference>
<evidence type="ECO:0000259" key="5">
    <source>
        <dbReference type="PROSITE" id="PS50931"/>
    </source>
</evidence>
<dbReference type="AlphaFoldDB" id="A0A840SXA4"/>
<name>A0A840SXA4_9RHOB</name>
<evidence type="ECO:0000256" key="2">
    <source>
        <dbReference type="ARBA" id="ARBA00023015"/>
    </source>
</evidence>
<dbReference type="Pfam" id="PF00126">
    <property type="entry name" value="HTH_1"/>
    <property type="match status" value="1"/>
</dbReference>
<evidence type="ECO:0000313" key="7">
    <source>
        <dbReference type="Proteomes" id="UP000549457"/>
    </source>
</evidence>
<feature type="domain" description="HTH lysR-type" evidence="5">
    <location>
        <begin position="3"/>
        <end position="60"/>
    </location>
</feature>
<evidence type="ECO:0000256" key="3">
    <source>
        <dbReference type="ARBA" id="ARBA00023125"/>
    </source>
</evidence>
<dbReference type="Gene3D" id="1.10.10.10">
    <property type="entry name" value="Winged helix-like DNA-binding domain superfamily/Winged helix DNA-binding domain"/>
    <property type="match status" value="1"/>
</dbReference>
<comment type="caution">
    <text evidence="6">The sequence shown here is derived from an EMBL/GenBank/DDBJ whole genome shotgun (WGS) entry which is preliminary data.</text>
</comment>
<dbReference type="Pfam" id="PF03466">
    <property type="entry name" value="LysR_substrate"/>
    <property type="match status" value="1"/>
</dbReference>
<organism evidence="6 7">
    <name type="scientific">Amaricoccus macauensis</name>
    <dbReference type="NCBI Taxonomy" id="57001"/>
    <lineage>
        <taxon>Bacteria</taxon>
        <taxon>Pseudomonadati</taxon>
        <taxon>Pseudomonadota</taxon>
        <taxon>Alphaproteobacteria</taxon>
        <taxon>Rhodobacterales</taxon>
        <taxon>Paracoccaceae</taxon>
        <taxon>Amaricoccus</taxon>
    </lineage>
</organism>
<dbReference type="InterPro" id="IPR000847">
    <property type="entry name" value="LysR_HTH_N"/>
</dbReference>
<dbReference type="GO" id="GO:0003700">
    <property type="term" value="F:DNA-binding transcription factor activity"/>
    <property type="evidence" value="ECO:0007669"/>
    <property type="project" value="InterPro"/>
</dbReference>
<dbReference type="PANTHER" id="PTHR30419">
    <property type="entry name" value="HTH-TYPE TRANSCRIPTIONAL REGULATOR YBHD"/>
    <property type="match status" value="1"/>
</dbReference>
<protein>
    <submittedName>
        <fullName evidence="6">DNA-binding transcriptional LysR family regulator</fullName>
    </submittedName>
</protein>
<dbReference type="GO" id="GO:0003677">
    <property type="term" value="F:DNA binding"/>
    <property type="evidence" value="ECO:0007669"/>
    <property type="project" value="UniProtKB-KW"/>
</dbReference>
<dbReference type="InterPro" id="IPR050950">
    <property type="entry name" value="HTH-type_LysR_regulators"/>
</dbReference>
<evidence type="ECO:0000256" key="4">
    <source>
        <dbReference type="ARBA" id="ARBA00023163"/>
    </source>
</evidence>